<sequence length="114" mass="12928">MAFSNVGFAHIIDYINEGVLTGRFTEGERIPSVRDMAELMQVAPNTVVHAYDKLALRGLVYPMRGLGYYISEGAVETIRAEKRRAFHEESIPRFRRDAELLGITSEELRKALDL</sequence>
<gene>
    <name evidence="5" type="ORF">HMPREF3185_01976</name>
</gene>
<dbReference type="CDD" id="cd07377">
    <property type="entry name" value="WHTH_GntR"/>
    <property type="match status" value="1"/>
</dbReference>
<keyword evidence="1" id="KW-0805">Transcription regulation</keyword>
<evidence type="ECO:0000256" key="3">
    <source>
        <dbReference type="ARBA" id="ARBA00023163"/>
    </source>
</evidence>
<dbReference type="OrthoDB" id="362473at2"/>
<reference evidence="6" key="1">
    <citation type="submission" date="2016-01" db="EMBL/GenBank/DDBJ databases">
        <authorList>
            <person name="Mitreva M."/>
            <person name="Pepin K.H."/>
            <person name="Mihindukulasuriya K.A."/>
            <person name="Fulton R."/>
            <person name="Fronick C."/>
            <person name="O'Laughlin M."/>
            <person name="Miner T."/>
            <person name="Herter B."/>
            <person name="Rosa B.A."/>
            <person name="Cordes M."/>
            <person name="Tomlinson C."/>
            <person name="Wollam A."/>
            <person name="Palsikar V.B."/>
            <person name="Mardis E.R."/>
            <person name="Wilson R.K."/>
        </authorList>
    </citation>
    <scope>NUCLEOTIDE SEQUENCE [LARGE SCALE GENOMIC DNA]</scope>
    <source>
        <strain evidence="6">KA00683</strain>
    </source>
</reference>
<feature type="domain" description="HTH gntR-type" evidence="4">
    <location>
        <begin position="5"/>
        <end position="73"/>
    </location>
</feature>
<name>A0A134B0P1_9PORP</name>
<dbReference type="GO" id="GO:0003677">
    <property type="term" value="F:DNA binding"/>
    <property type="evidence" value="ECO:0007669"/>
    <property type="project" value="UniProtKB-KW"/>
</dbReference>
<dbReference type="PATRIC" id="fig|322095.3.peg.1950"/>
<dbReference type="InterPro" id="IPR036390">
    <property type="entry name" value="WH_DNA-bd_sf"/>
</dbReference>
<keyword evidence="2" id="KW-0238">DNA-binding</keyword>
<evidence type="ECO:0000256" key="2">
    <source>
        <dbReference type="ARBA" id="ARBA00023125"/>
    </source>
</evidence>
<dbReference type="InterPro" id="IPR036388">
    <property type="entry name" value="WH-like_DNA-bd_sf"/>
</dbReference>
<accession>A0A134B0P1</accession>
<evidence type="ECO:0000256" key="1">
    <source>
        <dbReference type="ARBA" id="ARBA00023015"/>
    </source>
</evidence>
<dbReference type="RefSeq" id="WP_060936025.1">
    <property type="nucleotide sequence ID" value="NZ_KQ960465.1"/>
</dbReference>
<keyword evidence="3" id="KW-0804">Transcription</keyword>
<evidence type="ECO:0000259" key="4">
    <source>
        <dbReference type="PROSITE" id="PS50949"/>
    </source>
</evidence>
<dbReference type="SMART" id="SM00345">
    <property type="entry name" value="HTH_GNTR"/>
    <property type="match status" value="1"/>
</dbReference>
<protein>
    <submittedName>
        <fullName evidence="5">Transcriptional regulator, GntR family</fullName>
    </submittedName>
</protein>
<evidence type="ECO:0000313" key="5">
    <source>
        <dbReference type="EMBL" id="KXB73504.1"/>
    </source>
</evidence>
<dbReference type="STRING" id="322095.HMPREF3185_01976"/>
<proteinExistence type="predicted"/>
<dbReference type="PANTHER" id="PTHR38445">
    <property type="entry name" value="HTH-TYPE TRANSCRIPTIONAL REPRESSOR YTRA"/>
    <property type="match status" value="1"/>
</dbReference>
<dbReference type="Pfam" id="PF00392">
    <property type="entry name" value="GntR"/>
    <property type="match status" value="1"/>
</dbReference>
<comment type="caution">
    <text evidence="5">The sequence shown here is derived from an EMBL/GenBank/DDBJ whole genome shotgun (WGS) entry which is preliminary data.</text>
</comment>
<dbReference type="AlphaFoldDB" id="A0A134B0P1"/>
<dbReference type="InterPro" id="IPR000524">
    <property type="entry name" value="Tscrpt_reg_HTH_GntR"/>
</dbReference>
<dbReference type="SUPFAM" id="SSF46785">
    <property type="entry name" value="Winged helix' DNA-binding domain"/>
    <property type="match status" value="1"/>
</dbReference>
<organism evidence="5 6">
    <name type="scientific">Porphyromonas somerae</name>
    <dbReference type="NCBI Taxonomy" id="322095"/>
    <lineage>
        <taxon>Bacteria</taxon>
        <taxon>Pseudomonadati</taxon>
        <taxon>Bacteroidota</taxon>
        <taxon>Bacteroidia</taxon>
        <taxon>Bacteroidales</taxon>
        <taxon>Porphyromonadaceae</taxon>
        <taxon>Porphyromonas</taxon>
    </lineage>
</organism>
<dbReference type="PANTHER" id="PTHR38445:SF10">
    <property type="entry name" value="GNTR-FAMILY TRANSCRIPTIONAL REGULATOR"/>
    <property type="match status" value="1"/>
</dbReference>
<keyword evidence="6" id="KW-1185">Reference proteome</keyword>
<dbReference type="Proteomes" id="UP000070224">
    <property type="component" value="Unassembled WGS sequence"/>
</dbReference>
<evidence type="ECO:0000313" key="6">
    <source>
        <dbReference type="Proteomes" id="UP000070224"/>
    </source>
</evidence>
<dbReference type="PROSITE" id="PS50949">
    <property type="entry name" value="HTH_GNTR"/>
    <property type="match status" value="1"/>
</dbReference>
<dbReference type="EMBL" id="LSDK01000137">
    <property type="protein sequence ID" value="KXB73504.1"/>
    <property type="molecule type" value="Genomic_DNA"/>
</dbReference>
<dbReference type="GO" id="GO:0003700">
    <property type="term" value="F:DNA-binding transcription factor activity"/>
    <property type="evidence" value="ECO:0007669"/>
    <property type="project" value="InterPro"/>
</dbReference>
<dbReference type="Gene3D" id="1.10.10.10">
    <property type="entry name" value="Winged helix-like DNA-binding domain superfamily/Winged helix DNA-binding domain"/>
    <property type="match status" value="1"/>
</dbReference>